<dbReference type="InterPro" id="IPR005790">
    <property type="entry name" value="DNA_polIII_delta"/>
</dbReference>
<evidence type="ECO:0000256" key="7">
    <source>
        <dbReference type="ARBA" id="ARBA00034754"/>
    </source>
</evidence>
<comment type="similarity">
    <text evidence="7">Belongs to the DNA polymerase HolA subunit family.</text>
</comment>
<comment type="caution">
    <text evidence="11">The sequence shown here is derived from an EMBL/GenBank/DDBJ whole genome shotgun (WGS) entry which is preliminary data.</text>
</comment>
<dbReference type="RefSeq" id="WP_259871455.1">
    <property type="nucleotide sequence ID" value="NZ_JAMQJZ010000001.1"/>
</dbReference>
<dbReference type="Gene3D" id="3.40.50.300">
    <property type="entry name" value="P-loop containing nucleotide triphosphate hydrolases"/>
    <property type="match status" value="1"/>
</dbReference>
<dbReference type="GO" id="GO:0009360">
    <property type="term" value="C:DNA polymerase III complex"/>
    <property type="evidence" value="ECO:0007669"/>
    <property type="project" value="InterPro"/>
</dbReference>
<feature type="domain" description="DNA polymerase III delta subunit-like C-terminal" evidence="10">
    <location>
        <begin position="221"/>
        <end position="337"/>
    </location>
</feature>
<sequence length="346" mass="39845">MNYFETIKALKKKQFSSLYLLQGTESYLIQDVKQHLLTYALAEEDKDTNISIYDLEETSIQEVIADAETYPFFGERKLIFAQNPVFLKAKPDKVAVEHDIDALQSYLLQPVDYSIVIFIAPYEKLDERKKVTKVMKKQCENVSCEPIKEWDLSKWIDNIIKQFHVSIEKPVYDLIAQETGANLLMLRNELEKLATYVGEGGTITYEIATNLLSHNTNTTGLKLVDAVIGKDLNKAIMIYKDLEKLNEDPIALLALLASQFRTIFHVKLLKQKGYSQQQMAQQLKVHPYVVKMSITRVEKFSFDELKEIISIFTETDANVKQGKMEKSLAFELLLYQLVNRNALVKR</sequence>
<accession>A0A9X3WHI1</accession>
<dbReference type="NCBIfam" id="TIGR01128">
    <property type="entry name" value="holA"/>
    <property type="match status" value="1"/>
</dbReference>
<dbReference type="AlphaFoldDB" id="A0A9X3WHI1"/>
<evidence type="ECO:0000256" key="5">
    <source>
        <dbReference type="ARBA" id="ARBA00022705"/>
    </source>
</evidence>
<dbReference type="PANTHER" id="PTHR34388:SF1">
    <property type="entry name" value="DNA POLYMERASE III SUBUNIT DELTA"/>
    <property type="match status" value="1"/>
</dbReference>
<dbReference type="Proteomes" id="UP001145072">
    <property type="component" value="Unassembled WGS sequence"/>
</dbReference>
<dbReference type="Pfam" id="PF21694">
    <property type="entry name" value="DNA_pol3_delta_C"/>
    <property type="match status" value="1"/>
</dbReference>
<evidence type="ECO:0000259" key="10">
    <source>
        <dbReference type="Pfam" id="PF21694"/>
    </source>
</evidence>
<dbReference type="EMBL" id="JAMQJZ010000001">
    <property type="protein sequence ID" value="MDC3419068.1"/>
    <property type="molecule type" value="Genomic_DNA"/>
</dbReference>
<proteinExistence type="inferred from homology"/>
<dbReference type="PANTHER" id="PTHR34388">
    <property type="entry name" value="DNA POLYMERASE III SUBUNIT DELTA"/>
    <property type="match status" value="1"/>
</dbReference>
<evidence type="ECO:0000313" key="11">
    <source>
        <dbReference type="EMBL" id="MDC3419068.1"/>
    </source>
</evidence>
<dbReference type="Pfam" id="PF06144">
    <property type="entry name" value="DNA_pol3_delta"/>
    <property type="match status" value="1"/>
</dbReference>
<evidence type="ECO:0000256" key="2">
    <source>
        <dbReference type="ARBA" id="ARBA00017703"/>
    </source>
</evidence>
<feature type="domain" description="DNA polymerase III delta N-terminal" evidence="9">
    <location>
        <begin position="19"/>
        <end position="144"/>
    </location>
</feature>
<evidence type="ECO:0000256" key="1">
    <source>
        <dbReference type="ARBA" id="ARBA00012417"/>
    </source>
</evidence>
<keyword evidence="4 11" id="KW-0548">Nucleotidyltransferase</keyword>
<keyword evidence="6" id="KW-0239">DNA-directed DNA polymerase</keyword>
<dbReference type="InterPro" id="IPR048466">
    <property type="entry name" value="DNA_pol3_delta-like_C"/>
</dbReference>
<keyword evidence="12" id="KW-1185">Reference proteome</keyword>
<keyword evidence="3 11" id="KW-0808">Transferase</keyword>
<dbReference type="Gene3D" id="1.20.272.10">
    <property type="match status" value="1"/>
</dbReference>
<gene>
    <name evidence="11" type="primary">holA</name>
    <name evidence="11" type="ORF">NC661_01580</name>
</gene>
<evidence type="ECO:0000313" key="12">
    <source>
        <dbReference type="Proteomes" id="UP001145072"/>
    </source>
</evidence>
<evidence type="ECO:0000256" key="8">
    <source>
        <dbReference type="ARBA" id="ARBA00049244"/>
    </source>
</evidence>
<dbReference type="GO" id="GO:0003677">
    <property type="term" value="F:DNA binding"/>
    <property type="evidence" value="ECO:0007669"/>
    <property type="project" value="InterPro"/>
</dbReference>
<name>A0A9X3WHI1_9BACI</name>
<dbReference type="GO" id="GO:0006261">
    <property type="term" value="P:DNA-templated DNA replication"/>
    <property type="evidence" value="ECO:0007669"/>
    <property type="project" value="TreeGrafter"/>
</dbReference>
<comment type="catalytic activity">
    <reaction evidence="8">
        <text>DNA(n) + a 2'-deoxyribonucleoside 5'-triphosphate = DNA(n+1) + diphosphate</text>
        <dbReference type="Rhea" id="RHEA:22508"/>
        <dbReference type="Rhea" id="RHEA-COMP:17339"/>
        <dbReference type="Rhea" id="RHEA-COMP:17340"/>
        <dbReference type="ChEBI" id="CHEBI:33019"/>
        <dbReference type="ChEBI" id="CHEBI:61560"/>
        <dbReference type="ChEBI" id="CHEBI:173112"/>
        <dbReference type="EC" id="2.7.7.7"/>
    </reaction>
</comment>
<dbReference type="InterPro" id="IPR027417">
    <property type="entry name" value="P-loop_NTPase"/>
</dbReference>
<dbReference type="InterPro" id="IPR010372">
    <property type="entry name" value="DNA_pol3_delta_N"/>
</dbReference>
<dbReference type="SUPFAM" id="SSF48019">
    <property type="entry name" value="post-AAA+ oligomerization domain-like"/>
    <property type="match status" value="1"/>
</dbReference>
<dbReference type="SUPFAM" id="SSF52540">
    <property type="entry name" value="P-loop containing nucleoside triphosphate hydrolases"/>
    <property type="match status" value="1"/>
</dbReference>
<evidence type="ECO:0000256" key="4">
    <source>
        <dbReference type="ARBA" id="ARBA00022695"/>
    </source>
</evidence>
<reference evidence="11" key="1">
    <citation type="submission" date="2022-06" db="EMBL/GenBank/DDBJ databases">
        <title>Aquibacillus sp. a new bacterium isolated from soil saline samples.</title>
        <authorList>
            <person name="Galisteo C."/>
            <person name="De La Haba R."/>
            <person name="Sanchez-Porro C."/>
            <person name="Ventosa A."/>
        </authorList>
    </citation>
    <scope>NUCLEOTIDE SEQUENCE</scope>
    <source>
        <strain evidence="11">JCM 12387</strain>
    </source>
</reference>
<dbReference type="GO" id="GO:0003887">
    <property type="term" value="F:DNA-directed DNA polymerase activity"/>
    <property type="evidence" value="ECO:0007669"/>
    <property type="project" value="UniProtKB-KW"/>
</dbReference>
<organism evidence="11 12">
    <name type="scientific">Aquibacillus koreensis</name>
    <dbReference type="NCBI Taxonomy" id="279446"/>
    <lineage>
        <taxon>Bacteria</taxon>
        <taxon>Bacillati</taxon>
        <taxon>Bacillota</taxon>
        <taxon>Bacilli</taxon>
        <taxon>Bacillales</taxon>
        <taxon>Bacillaceae</taxon>
        <taxon>Aquibacillus</taxon>
    </lineage>
</organism>
<evidence type="ECO:0000256" key="6">
    <source>
        <dbReference type="ARBA" id="ARBA00022932"/>
    </source>
</evidence>
<keyword evidence="5" id="KW-0235">DNA replication</keyword>
<evidence type="ECO:0000259" key="9">
    <source>
        <dbReference type="Pfam" id="PF06144"/>
    </source>
</evidence>
<dbReference type="InterPro" id="IPR008921">
    <property type="entry name" value="DNA_pol3_clamp-load_cplx_C"/>
</dbReference>
<dbReference type="EC" id="2.7.7.7" evidence="1"/>
<evidence type="ECO:0000256" key="3">
    <source>
        <dbReference type="ARBA" id="ARBA00022679"/>
    </source>
</evidence>
<dbReference type="Gene3D" id="1.10.8.60">
    <property type="match status" value="1"/>
</dbReference>
<protein>
    <recommendedName>
        <fullName evidence="2">DNA polymerase III subunit delta</fullName>
        <ecNumber evidence="1">2.7.7.7</ecNumber>
    </recommendedName>
</protein>